<dbReference type="EnsemblMetazoa" id="GPPI011565-RA">
    <property type="protein sequence ID" value="GPPI011565-PA"/>
    <property type="gene ID" value="GPPI011565"/>
</dbReference>
<dbReference type="EMBL" id="JXJN01004965">
    <property type="status" value="NOT_ANNOTATED_CDS"/>
    <property type="molecule type" value="Genomic_DNA"/>
</dbReference>
<dbReference type="VEuPathDB" id="VectorBase:GPPI011565"/>
<protein>
    <submittedName>
        <fullName evidence="2">Uncharacterized protein</fullName>
    </submittedName>
</protein>
<sequence>MVPNGVPGFSSSPAILAMSPTNKRSVEHRLANTEVNNRVEIRIIKSHEKTNSMATDVNTLPRFYSDDARETFLSTAKIQLKSSSLSGTNLNLPYEWHTTVLTPPSSPVPIEVEENTRLTFKEQLQDAYLKNCTDVLDADASNDLKTNLDKFMSSERYHSQCLHQQKQQEQEQQRKQQQGEIGKENGKQKKGSRFFL</sequence>
<keyword evidence="3" id="KW-1185">Reference proteome</keyword>
<feature type="region of interest" description="Disordered" evidence="1">
    <location>
        <begin position="159"/>
        <end position="196"/>
    </location>
</feature>
<evidence type="ECO:0000313" key="3">
    <source>
        <dbReference type="Proteomes" id="UP000092460"/>
    </source>
</evidence>
<name>A0A1B0AX02_9MUSC</name>
<dbReference type="Proteomes" id="UP000092460">
    <property type="component" value="Unassembled WGS sequence"/>
</dbReference>
<evidence type="ECO:0000256" key="1">
    <source>
        <dbReference type="SAM" id="MobiDB-lite"/>
    </source>
</evidence>
<reference evidence="3" key="1">
    <citation type="submission" date="2015-01" db="EMBL/GenBank/DDBJ databases">
        <authorList>
            <person name="Aksoy S."/>
            <person name="Warren W."/>
            <person name="Wilson R.K."/>
        </authorList>
    </citation>
    <scope>NUCLEOTIDE SEQUENCE [LARGE SCALE GENOMIC DNA]</scope>
    <source>
        <strain evidence="3">IAEA</strain>
    </source>
</reference>
<evidence type="ECO:0000313" key="2">
    <source>
        <dbReference type="EnsemblMetazoa" id="GPPI011565-PA"/>
    </source>
</evidence>
<reference evidence="2" key="2">
    <citation type="submission" date="2020-05" db="UniProtKB">
        <authorList>
            <consortium name="EnsemblMetazoa"/>
        </authorList>
    </citation>
    <scope>IDENTIFICATION</scope>
    <source>
        <strain evidence="2">IAEA</strain>
    </source>
</reference>
<proteinExistence type="predicted"/>
<dbReference type="AlphaFoldDB" id="A0A1B0AX02"/>
<organism evidence="2 3">
    <name type="scientific">Glossina palpalis gambiensis</name>
    <dbReference type="NCBI Taxonomy" id="67801"/>
    <lineage>
        <taxon>Eukaryota</taxon>
        <taxon>Metazoa</taxon>
        <taxon>Ecdysozoa</taxon>
        <taxon>Arthropoda</taxon>
        <taxon>Hexapoda</taxon>
        <taxon>Insecta</taxon>
        <taxon>Pterygota</taxon>
        <taxon>Neoptera</taxon>
        <taxon>Endopterygota</taxon>
        <taxon>Diptera</taxon>
        <taxon>Brachycera</taxon>
        <taxon>Muscomorpha</taxon>
        <taxon>Hippoboscoidea</taxon>
        <taxon>Glossinidae</taxon>
        <taxon>Glossina</taxon>
    </lineage>
</organism>
<accession>A0A1B0AX02</accession>